<comment type="similarity">
    <text evidence="1">Belongs to the precorrin methyltransferase family.</text>
</comment>
<dbReference type="PROSITE" id="PS00839">
    <property type="entry name" value="SUMT_1"/>
    <property type="match status" value="1"/>
</dbReference>
<sequence>MPDRQGQIAFVGAGPGARDLLTLRAVERLQEADVIFYDGLVDPDVLELARRDAERVFVGNVPGTHIWPGERICRLVLAEAAKGRRVVRLESGDAGISGHAKETLDAATAANIRVEIVPGVTAASAFAAASGQPLSGEEIRNPPFARQSLPGRTLAFDLKSE</sequence>
<dbReference type="EMBL" id="JBHSWG010000003">
    <property type="protein sequence ID" value="MFC6761905.1"/>
    <property type="molecule type" value="Genomic_DNA"/>
</dbReference>
<dbReference type="InterPro" id="IPR014777">
    <property type="entry name" value="4pyrrole_Mease_sub1"/>
</dbReference>
<dbReference type="InterPro" id="IPR000878">
    <property type="entry name" value="4pyrrol_Mease"/>
</dbReference>
<dbReference type="PANTHER" id="PTHR45790:SF1">
    <property type="entry name" value="SIROHEME SYNTHASE"/>
    <property type="match status" value="1"/>
</dbReference>
<name>A0ABW2B831_9RHOB</name>
<dbReference type="InterPro" id="IPR050161">
    <property type="entry name" value="Siro_Cobalamin_biosynth"/>
</dbReference>
<dbReference type="Proteomes" id="UP001596353">
    <property type="component" value="Unassembled WGS sequence"/>
</dbReference>
<proteinExistence type="inferred from homology"/>
<protein>
    <submittedName>
        <fullName evidence="3">Uroporphyrinogen-III C-methyltransferase</fullName>
    </submittedName>
</protein>
<comment type="caution">
    <text evidence="3">The sequence shown here is derived from an EMBL/GenBank/DDBJ whole genome shotgun (WGS) entry which is preliminary data.</text>
</comment>
<organism evidence="3 4">
    <name type="scientific">Sulfitobacter porphyrae</name>
    <dbReference type="NCBI Taxonomy" id="1246864"/>
    <lineage>
        <taxon>Bacteria</taxon>
        <taxon>Pseudomonadati</taxon>
        <taxon>Pseudomonadota</taxon>
        <taxon>Alphaproteobacteria</taxon>
        <taxon>Rhodobacterales</taxon>
        <taxon>Roseobacteraceae</taxon>
        <taxon>Sulfitobacter</taxon>
    </lineage>
</organism>
<evidence type="ECO:0000259" key="2">
    <source>
        <dbReference type="Pfam" id="PF00590"/>
    </source>
</evidence>
<reference evidence="4" key="1">
    <citation type="journal article" date="2019" name="Int. J. Syst. Evol. Microbiol.">
        <title>The Global Catalogue of Microorganisms (GCM) 10K type strain sequencing project: providing services to taxonomists for standard genome sequencing and annotation.</title>
        <authorList>
            <consortium name="The Broad Institute Genomics Platform"/>
            <consortium name="The Broad Institute Genome Sequencing Center for Infectious Disease"/>
            <person name="Wu L."/>
            <person name="Ma J."/>
        </authorList>
    </citation>
    <scope>NUCLEOTIDE SEQUENCE [LARGE SCALE GENOMIC DNA]</scope>
    <source>
        <strain evidence="4">CCUG 66188</strain>
    </source>
</reference>
<dbReference type="Gene3D" id="3.40.1010.10">
    <property type="entry name" value="Cobalt-precorrin-4 Transmethylase, Domain 1"/>
    <property type="match status" value="1"/>
</dbReference>
<dbReference type="SUPFAM" id="SSF53790">
    <property type="entry name" value="Tetrapyrrole methylase"/>
    <property type="match status" value="1"/>
</dbReference>
<dbReference type="Pfam" id="PF00590">
    <property type="entry name" value="TP_methylase"/>
    <property type="match status" value="1"/>
</dbReference>
<gene>
    <name evidence="3" type="ORF">ACFQFQ_24315</name>
</gene>
<evidence type="ECO:0000313" key="4">
    <source>
        <dbReference type="Proteomes" id="UP001596353"/>
    </source>
</evidence>
<evidence type="ECO:0000313" key="3">
    <source>
        <dbReference type="EMBL" id="MFC6761905.1"/>
    </source>
</evidence>
<keyword evidence="4" id="KW-1185">Reference proteome</keyword>
<dbReference type="PANTHER" id="PTHR45790">
    <property type="entry name" value="SIROHEME SYNTHASE-RELATED"/>
    <property type="match status" value="1"/>
</dbReference>
<accession>A0ABW2B831</accession>
<feature type="domain" description="Tetrapyrrole methylase" evidence="2">
    <location>
        <begin position="8"/>
        <end position="137"/>
    </location>
</feature>
<dbReference type="InterPro" id="IPR003043">
    <property type="entry name" value="Uropor_MeTrfase_CS"/>
</dbReference>
<dbReference type="InterPro" id="IPR035996">
    <property type="entry name" value="4pyrrol_Methylase_sf"/>
</dbReference>
<evidence type="ECO:0000256" key="1">
    <source>
        <dbReference type="ARBA" id="ARBA00005879"/>
    </source>
</evidence>